<dbReference type="PANTHER" id="PTHR47728">
    <property type="entry name" value="RAB GTPASE-ACTIVATING PROTEIN 1-LIKE"/>
    <property type="match status" value="1"/>
</dbReference>
<organism evidence="2 3">
    <name type="scientific">Scleropages formosus</name>
    <name type="common">Asian bonytongue</name>
    <name type="synonym">Osteoglossum formosum</name>
    <dbReference type="NCBI Taxonomy" id="113540"/>
    <lineage>
        <taxon>Eukaryota</taxon>
        <taxon>Metazoa</taxon>
        <taxon>Chordata</taxon>
        <taxon>Craniata</taxon>
        <taxon>Vertebrata</taxon>
        <taxon>Euteleostomi</taxon>
        <taxon>Actinopterygii</taxon>
        <taxon>Neopterygii</taxon>
        <taxon>Teleostei</taxon>
        <taxon>Osteoglossocephala</taxon>
        <taxon>Osteoglossomorpha</taxon>
        <taxon>Osteoglossiformes</taxon>
        <taxon>Osteoglossidae</taxon>
        <taxon>Scleropages</taxon>
    </lineage>
</organism>
<sequence>MMEEVPISVAYDAHVINQLPEEDLLSYLVANSKLTTAFRKTKNSGKGLLSKRRSQVEKEDLLDRYKVENRRLHEASIRLEQENDDLAQKVVTGKITLRSSLDQAEDEVDTLSRELQRTKEHLVQVEDEKRKQQEETTQLKHIFRRELEKAESELKKTNAIIDEYKQICTQLSCRLAEQEVVIKEELDFLMRKAMGCDRCRRVFGRNDSMRPQRAGLDVEKESLKAQLRELETELAQAKLRFVEAQCEIQELEHHRRLLTK</sequence>
<dbReference type="PANTHER" id="PTHR47728:SF1">
    <property type="entry name" value="RAB GTPASE ACTIVATING PROTEIN 1 LIKE"/>
    <property type="match status" value="1"/>
</dbReference>
<name>A0A8C9S372_SCLFO</name>
<dbReference type="AlphaFoldDB" id="A0A8C9S372"/>
<protein>
    <recommendedName>
        <fullName evidence="4">Rab GTPase-activating protein 1-like</fullName>
    </recommendedName>
</protein>
<dbReference type="OrthoDB" id="295078at2759"/>
<evidence type="ECO:0000256" key="1">
    <source>
        <dbReference type="SAM" id="Coils"/>
    </source>
</evidence>
<accession>A0A8C9S372</accession>
<reference evidence="2" key="3">
    <citation type="submission" date="2025-09" db="UniProtKB">
        <authorList>
            <consortium name="Ensembl"/>
        </authorList>
    </citation>
    <scope>IDENTIFICATION</scope>
</reference>
<reference evidence="2 3" key="1">
    <citation type="submission" date="2019-04" db="EMBL/GenBank/DDBJ databases">
        <authorList>
            <consortium name="Wellcome Sanger Institute Data Sharing"/>
        </authorList>
    </citation>
    <scope>NUCLEOTIDE SEQUENCE [LARGE SCALE GENOMIC DNA]</scope>
</reference>
<evidence type="ECO:0008006" key="4">
    <source>
        <dbReference type="Google" id="ProtNLM"/>
    </source>
</evidence>
<dbReference type="Ensembl" id="ENSSFOT00015027898.2">
    <property type="protein sequence ID" value="ENSSFOP00015027588.2"/>
    <property type="gene ID" value="ENSSFOG00015017651.2"/>
</dbReference>
<reference evidence="2" key="2">
    <citation type="submission" date="2025-08" db="UniProtKB">
        <authorList>
            <consortium name="Ensembl"/>
        </authorList>
    </citation>
    <scope>IDENTIFICATION</scope>
</reference>
<dbReference type="Proteomes" id="UP000694397">
    <property type="component" value="Chromosome 3"/>
</dbReference>
<feature type="coiled-coil region" evidence="1">
    <location>
        <begin position="62"/>
        <end position="167"/>
    </location>
</feature>
<feature type="coiled-coil region" evidence="1">
    <location>
        <begin position="213"/>
        <end position="254"/>
    </location>
</feature>
<proteinExistence type="predicted"/>
<evidence type="ECO:0000313" key="2">
    <source>
        <dbReference type="Ensembl" id="ENSSFOP00015027588.2"/>
    </source>
</evidence>
<evidence type="ECO:0000313" key="3">
    <source>
        <dbReference type="Proteomes" id="UP000694397"/>
    </source>
</evidence>
<keyword evidence="3" id="KW-1185">Reference proteome</keyword>
<keyword evidence="1" id="KW-0175">Coiled coil</keyword>
<dbReference type="GeneTree" id="ENSGT00940000154611"/>